<sequence length="689" mass="76614">MYSQRFGLHKNPFSQLVQQSTVYLSDSHQLVFNQLTAGIEKSTGVVSLLGPAGVGKSTLIASLVETFLQDKEHIYFKDLSAFITGDEWSETSEYDFSGVIEAVLEDSLPTENGHCKSVYLLDAADTINEDALTKLLTIIAGRNANEDPTLFILVGRPRLEQLLNTVQHGVEKHLLIEICRLDSFNTVEVRNYINHRMHIAHYTGAPLFTEDAVGAIATLSNGIPRYINSICGMSLFKGDKKRLSIVTDKIIYDAGESCLLDDDNEFFPLQKDTEKSGISDPVSVPAFKHNDNGFTTNTRSQYLFKYLGTASVIIIAATVIAVQWYSASQPGDDSGKTVMLERADVGFHAAEVSQDKHLAQNKHETDLEIASARIATDAVDSDNHGAFQQQSAESQSYNSIDEIQELLAQARMLEQRNRLTLPQDNNAIAAYQHILVIQPENVEAIQGIERIKQKFLQQAKRASSQSQWKNAQSNLLKVKQIDPDNNTIDTLLAEVQARTMKTSQHRMVDQQELAARNRANARYKLNSKGIEFDLMIFLSHAEYGNADLVALFLDANMPVDAQDAALGDTALIKAATYGHSNTVKLILSRHANINMQNRIGRTALMNAIVFEQYDIAFDLLNQGIDIHIRDKNGWNALMFAVQKNRPDLIEALLRKGANSHVRNVLGQSAFSMAKEKGNHAIFSLLQTKH</sequence>
<feature type="repeat" description="ANK" evidence="1">
    <location>
        <begin position="632"/>
        <end position="664"/>
    </location>
</feature>
<dbReference type="InterPro" id="IPR003593">
    <property type="entry name" value="AAA+_ATPase"/>
</dbReference>
<dbReference type="Pfam" id="PF00004">
    <property type="entry name" value="AAA"/>
    <property type="match status" value="1"/>
</dbReference>
<keyword evidence="1" id="KW-0040">ANK repeat</keyword>
<feature type="domain" description="AAA+ ATPase" evidence="2">
    <location>
        <begin position="42"/>
        <end position="165"/>
    </location>
</feature>
<evidence type="ECO:0000313" key="3">
    <source>
        <dbReference type="EMBL" id="SFK47289.1"/>
    </source>
</evidence>
<dbReference type="InterPro" id="IPR052026">
    <property type="entry name" value="ExeA_AAA_ATPase_DNA-bind"/>
</dbReference>
<dbReference type="GO" id="GO:0016887">
    <property type="term" value="F:ATP hydrolysis activity"/>
    <property type="evidence" value="ECO:0007669"/>
    <property type="project" value="InterPro"/>
</dbReference>
<proteinExistence type="predicted"/>
<dbReference type="AlphaFoldDB" id="A0A1I3ZUT1"/>
<keyword evidence="4" id="KW-1185">Reference proteome</keyword>
<dbReference type="InterPro" id="IPR036770">
    <property type="entry name" value="Ankyrin_rpt-contain_sf"/>
</dbReference>
<dbReference type="Gene3D" id="3.40.50.300">
    <property type="entry name" value="P-loop containing nucleotide triphosphate hydrolases"/>
    <property type="match status" value="1"/>
</dbReference>
<feature type="repeat" description="ANK" evidence="1">
    <location>
        <begin position="599"/>
        <end position="631"/>
    </location>
</feature>
<dbReference type="InterPro" id="IPR027417">
    <property type="entry name" value="P-loop_NTPase"/>
</dbReference>
<dbReference type="SMART" id="SM00382">
    <property type="entry name" value="AAA"/>
    <property type="match status" value="1"/>
</dbReference>
<reference evidence="4" key="1">
    <citation type="submission" date="2016-10" db="EMBL/GenBank/DDBJ databases">
        <authorList>
            <person name="Varghese N."/>
            <person name="Submissions S."/>
        </authorList>
    </citation>
    <scope>NUCLEOTIDE SEQUENCE [LARGE SCALE GENOMIC DNA]</scope>
    <source>
        <strain evidence="4">Nm69</strain>
    </source>
</reference>
<dbReference type="PROSITE" id="PS50297">
    <property type="entry name" value="ANK_REP_REGION"/>
    <property type="match status" value="2"/>
</dbReference>
<dbReference type="PANTHER" id="PTHR35894:SF1">
    <property type="entry name" value="PHOSPHORIBULOKINASE _ URIDINE KINASE FAMILY"/>
    <property type="match status" value="1"/>
</dbReference>
<dbReference type="GO" id="GO:0005524">
    <property type="term" value="F:ATP binding"/>
    <property type="evidence" value="ECO:0007669"/>
    <property type="project" value="InterPro"/>
</dbReference>
<protein>
    <submittedName>
        <fullName evidence="3">Type II secretory pathway, component ExeA (Predicted ATPase)</fullName>
    </submittedName>
</protein>
<accession>A0A1I3ZUT1</accession>
<evidence type="ECO:0000256" key="1">
    <source>
        <dbReference type="PROSITE-ProRule" id="PRU00023"/>
    </source>
</evidence>
<dbReference type="SMART" id="SM00248">
    <property type="entry name" value="ANK"/>
    <property type="match status" value="4"/>
</dbReference>
<dbReference type="Proteomes" id="UP000199533">
    <property type="component" value="Unassembled WGS sequence"/>
</dbReference>
<evidence type="ECO:0000313" key="4">
    <source>
        <dbReference type="Proteomes" id="UP000199533"/>
    </source>
</evidence>
<dbReference type="EMBL" id="FOSP01000007">
    <property type="protein sequence ID" value="SFK47289.1"/>
    <property type="molecule type" value="Genomic_DNA"/>
</dbReference>
<evidence type="ECO:0000259" key="2">
    <source>
        <dbReference type="SMART" id="SM00382"/>
    </source>
</evidence>
<dbReference type="Gene3D" id="1.25.40.20">
    <property type="entry name" value="Ankyrin repeat-containing domain"/>
    <property type="match status" value="1"/>
</dbReference>
<dbReference type="RefSeq" id="WP_090698144.1">
    <property type="nucleotide sequence ID" value="NZ_FOSP01000007.1"/>
</dbReference>
<dbReference type="Pfam" id="PF00023">
    <property type="entry name" value="Ank"/>
    <property type="match status" value="1"/>
</dbReference>
<name>A0A1I3ZUT1_9PROT</name>
<dbReference type="STRING" id="52441.SAMN05216302_100753"/>
<organism evidence="3 4">
    <name type="scientific">Nitrosomonas aestuarii</name>
    <dbReference type="NCBI Taxonomy" id="52441"/>
    <lineage>
        <taxon>Bacteria</taxon>
        <taxon>Pseudomonadati</taxon>
        <taxon>Pseudomonadota</taxon>
        <taxon>Betaproteobacteria</taxon>
        <taxon>Nitrosomonadales</taxon>
        <taxon>Nitrosomonadaceae</taxon>
        <taxon>Nitrosomonas</taxon>
    </lineage>
</organism>
<dbReference type="PANTHER" id="PTHR35894">
    <property type="entry name" value="GENERAL SECRETION PATHWAY PROTEIN A-RELATED"/>
    <property type="match status" value="1"/>
</dbReference>
<feature type="repeat" description="ANK" evidence="1">
    <location>
        <begin position="566"/>
        <end position="598"/>
    </location>
</feature>
<dbReference type="SUPFAM" id="SSF52540">
    <property type="entry name" value="P-loop containing nucleoside triphosphate hydrolases"/>
    <property type="match status" value="1"/>
</dbReference>
<dbReference type="InterPro" id="IPR002110">
    <property type="entry name" value="Ankyrin_rpt"/>
</dbReference>
<dbReference type="OrthoDB" id="307920at2"/>
<dbReference type="PROSITE" id="PS50088">
    <property type="entry name" value="ANK_REPEAT"/>
    <property type="match status" value="3"/>
</dbReference>
<dbReference type="InterPro" id="IPR003959">
    <property type="entry name" value="ATPase_AAA_core"/>
</dbReference>
<gene>
    <name evidence="3" type="ORF">SAMN05216302_100753</name>
</gene>
<dbReference type="SUPFAM" id="SSF48403">
    <property type="entry name" value="Ankyrin repeat"/>
    <property type="match status" value="1"/>
</dbReference>
<dbReference type="Pfam" id="PF12796">
    <property type="entry name" value="Ank_2"/>
    <property type="match status" value="1"/>
</dbReference>